<keyword evidence="2" id="KW-0560">Oxidoreductase</keyword>
<dbReference type="InterPro" id="IPR005475">
    <property type="entry name" value="Transketolase-like_Pyr-bd"/>
</dbReference>
<organism evidence="5">
    <name type="scientific">marine sediment metagenome</name>
    <dbReference type="NCBI Taxonomy" id="412755"/>
    <lineage>
        <taxon>unclassified sequences</taxon>
        <taxon>metagenomes</taxon>
        <taxon>ecological metagenomes</taxon>
    </lineage>
</organism>
<keyword evidence="3" id="KW-0786">Thiamine pyrophosphate</keyword>
<dbReference type="Pfam" id="PF02780">
    <property type="entry name" value="Transketolase_C"/>
    <property type="match status" value="1"/>
</dbReference>
<protein>
    <recommendedName>
        <fullName evidence="4">Transketolase-like pyrimidine-binding domain-containing protein</fullName>
    </recommendedName>
</protein>
<sequence length="272" mass="29801">PIMTHQRIDFALLAIEQIVNQAANWHYMFGGQMRVPMVIRMIIGRGWGQGPQHSQSLQAWFAHVPGLKVVMPATPHDAKGLLIASIEDNNPVIFIEHRWLYNIKGNVPEGVYRVPLGKARVVRGGSDVTVAATSYAALESLQAAEMLAEDGISTEVIDIRTLKPLDEDTILGSVRKTGRLIVADTGWKTCGFGAEVLACVTEKALGALKIPPERITLPDSPTPTTPALANQYYPRVIDIVKSVRKMMGLKTKKISVLEKPSVPLDIPDRSLL</sequence>
<dbReference type="Gene3D" id="3.40.50.920">
    <property type="match status" value="1"/>
</dbReference>
<feature type="domain" description="Transketolase-like pyrimidine-binding" evidence="4">
    <location>
        <begin position="1"/>
        <end position="103"/>
    </location>
</feature>
<dbReference type="PANTHER" id="PTHR43257">
    <property type="entry name" value="PYRUVATE DEHYDROGENASE E1 COMPONENT BETA SUBUNIT"/>
    <property type="match status" value="1"/>
</dbReference>
<proteinExistence type="predicted"/>
<evidence type="ECO:0000256" key="1">
    <source>
        <dbReference type="ARBA" id="ARBA00001964"/>
    </source>
</evidence>
<dbReference type="Pfam" id="PF02779">
    <property type="entry name" value="Transket_pyr"/>
    <property type="match status" value="1"/>
</dbReference>
<evidence type="ECO:0000313" key="5">
    <source>
        <dbReference type="EMBL" id="GAG02617.1"/>
    </source>
</evidence>
<dbReference type="EMBL" id="BARS01021353">
    <property type="protein sequence ID" value="GAG02617.1"/>
    <property type="molecule type" value="Genomic_DNA"/>
</dbReference>
<comment type="cofactor">
    <cofactor evidence="1">
        <name>thiamine diphosphate</name>
        <dbReference type="ChEBI" id="CHEBI:58937"/>
    </cofactor>
</comment>
<evidence type="ECO:0000259" key="4">
    <source>
        <dbReference type="SMART" id="SM00861"/>
    </source>
</evidence>
<dbReference type="SUPFAM" id="SSF52922">
    <property type="entry name" value="TK C-terminal domain-like"/>
    <property type="match status" value="1"/>
</dbReference>
<dbReference type="PANTHER" id="PTHR43257:SF2">
    <property type="entry name" value="PYRUVATE DEHYDROGENASE E1 COMPONENT SUBUNIT BETA"/>
    <property type="match status" value="1"/>
</dbReference>
<dbReference type="InterPro" id="IPR009014">
    <property type="entry name" value="Transketo_C/PFOR_II"/>
</dbReference>
<dbReference type="Gene3D" id="3.40.50.970">
    <property type="match status" value="1"/>
</dbReference>
<dbReference type="InterPro" id="IPR033248">
    <property type="entry name" value="Transketolase_C"/>
</dbReference>
<dbReference type="GO" id="GO:0016491">
    <property type="term" value="F:oxidoreductase activity"/>
    <property type="evidence" value="ECO:0007669"/>
    <property type="project" value="UniProtKB-KW"/>
</dbReference>
<comment type="caution">
    <text evidence="5">The sequence shown here is derived from an EMBL/GenBank/DDBJ whole genome shotgun (WGS) entry which is preliminary data.</text>
</comment>
<dbReference type="SUPFAM" id="SSF52518">
    <property type="entry name" value="Thiamin diphosphate-binding fold (THDP-binding)"/>
    <property type="match status" value="1"/>
</dbReference>
<accession>X0UTT4</accession>
<feature type="non-terminal residue" evidence="5">
    <location>
        <position position="1"/>
    </location>
</feature>
<gene>
    <name evidence="5" type="ORF">S01H1_34303</name>
</gene>
<dbReference type="InterPro" id="IPR029061">
    <property type="entry name" value="THDP-binding"/>
</dbReference>
<dbReference type="SMART" id="SM00861">
    <property type="entry name" value="Transket_pyr"/>
    <property type="match status" value="1"/>
</dbReference>
<dbReference type="FunFam" id="3.40.50.920:FF:000001">
    <property type="entry name" value="Pyruvate dehydrogenase E1 beta subunit"/>
    <property type="match status" value="1"/>
</dbReference>
<dbReference type="AlphaFoldDB" id="X0UTT4"/>
<evidence type="ECO:0000256" key="2">
    <source>
        <dbReference type="ARBA" id="ARBA00023002"/>
    </source>
</evidence>
<feature type="non-terminal residue" evidence="5">
    <location>
        <position position="272"/>
    </location>
</feature>
<reference evidence="5" key="1">
    <citation type="journal article" date="2014" name="Front. Microbiol.">
        <title>High frequency of phylogenetically diverse reductive dehalogenase-homologous genes in deep subseafloor sedimentary metagenomes.</title>
        <authorList>
            <person name="Kawai M."/>
            <person name="Futagami T."/>
            <person name="Toyoda A."/>
            <person name="Takaki Y."/>
            <person name="Nishi S."/>
            <person name="Hori S."/>
            <person name="Arai W."/>
            <person name="Tsubouchi T."/>
            <person name="Morono Y."/>
            <person name="Uchiyama I."/>
            <person name="Ito T."/>
            <person name="Fujiyama A."/>
            <person name="Inagaki F."/>
            <person name="Takami H."/>
        </authorList>
    </citation>
    <scope>NUCLEOTIDE SEQUENCE</scope>
    <source>
        <strain evidence="5">Expedition CK06-06</strain>
    </source>
</reference>
<name>X0UTT4_9ZZZZ</name>
<evidence type="ECO:0000256" key="3">
    <source>
        <dbReference type="ARBA" id="ARBA00023052"/>
    </source>
</evidence>